<keyword evidence="3" id="KW-0969">Cilium</keyword>
<dbReference type="InterPro" id="IPR047844">
    <property type="entry name" value="ROP_DD"/>
</dbReference>
<keyword evidence="4" id="KW-0966">Cell projection</keyword>
<dbReference type="PANTHER" id="PTHR14952">
    <property type="entry name" value="ROPPORIN-1-LIKE PROTEIN"/>
    <property type="match status" value="1"/>
</dbReference>
<evidence type="ECO:0000256" key="6">
    <source>
        <dbReference type="SAM" id="MobiDB-lite"/>
    </source>
</evidence>
<evidence type="ECO:0000256" key="5">
    <source>
        <dbReference type="ARBA" id="ARBA00035651"/>
    </source>
</evidence>
<comment type="caution">
    <text evidence="7">The sequence shown here is derived from an EMBL/GenBank/DDBJ whole genome shotgun (WGS) entry which is preliminary data.</text>
</comment>
<proteinExistence type="inferred from homology"/>
<dbReference type="PANTHER" id="PTHR14952:SF9">
    <property type="entry name" value="EF-HAND DOMAIN-CONTAINING PROTEIN"/>
    <property type="match status" value="1"/>
</dbReference>
<protein>
    <recommendedName>
        <fullName evidence="8">Ropporin-1-like protein</fullName>
    </recommendedName>
</protein>
<evidence type="ECO:0000256" key="3">
    <source>
        <dbReference type="ARBA" id="ARBA00023069"/>
    </source>
</evidence>
<accession>A0AAW2II32</accession>
<evidence type="ECO:0000313" key="7">
    <source>
        <dbReference type="EMBL" id="KAL0281601.1"/>
    </source>
</evidence>
<dbReference type="CDD" id="cd23019">
    <property type="entry name" value="DD_ROP"/>
    <property type="match status" value="1"/>
</dbReference>
<dbReference type="GO" id="GO:0031514">
    <property type="term" value="C:motile cilium"/>
    <property type="evidence" value="ECO:0007669"/>
    <property type="project" value="UniProtKB-SubCell"/>
</dbReference>
<dbReference type="SUPFAM" id="SSF47391">
    <property type="entry name" value="Dimerization-anchoring domain of cAMP-dependent PK regulatory subunit"/>
    <property type="match status" value="1"/>
</dbReference>
<dbReference type="AlphaFoldDB" id="A0AAW2II32"/>
<keyword evidence="2" id="KW-0282">Flagellum</keyword>
<evidence type="ECO:0000256" key="4">
    <source>
        <dbReference type="ARBA" id="ARBA00023273"/>
    </source>
</evidence>
<evidence type="ECO:0000256" key="2">
    <source>
        <dbReference type="ARBA" id="ARBA00022846"/>
    </source>
</evidence>
<reference evidence="7" key="1">
    <citation type="journal article" date="2024" name="Gigascience">
        <title>Chromosome-level genome of the poultry shaft louse Menopon gallinae provides insight into the host-switching and adaptive evolution of parasitic lice.</title>
        <authorList>
            <person name="Xu Y."/>
            <person name="Ma L."/>
            <person name="Liu S."/>
            <person name="Liang Y."/>
            <person name="Liu Q."/>
            <person name="He Z."/>
            <person name="Tian L."/>
            <person name="Duan Y."/>
            <person name="Cai W."/>
            <person name="Li H."/>
            <person name="Song F."/>
        </authorList>
    </citation>
    <scope>NUCLEOTIDE SEQUENCE</scope>
    <source>
        <strain evidence="7">Cailab_2023a</strain>
    </source>
</reference>
<feature type="compositionally biased region" description="Basic and acidic residues" evidence="6">
    <location>
        <begin position="310"/>
        <end position="322"/>
    </location>
</feature>
<comment type="similarity">
    <text evidence="5">Belongs to the ropporin family.</text>
</comment>
<feature type="compositionally biased region" description="Basic and acidic residues" evidence="6">
    <location>
        <begin position="329"/>
        <end position="377"/>
    </location>
</feature>
<dbReference type="EMBL" id="JARGDH010000001">
    <property type="protein sequence ID" value="KAL0281601.1"/>
    <property type="molecule type" value="Genomic_DNA"/>
</dbReference>
<feature type="compositionally biased region" description="Basic and acidic residues" evidence="6">
    <location>
        <begin position="245"/>
        <end position="258"/>
    </location>
</feature>
<evidence type="ECO:0008006" key="8">
    <source>
        <dbReference type="Google" id="ProtNLM"/>
    </source>
</evidence>
<organism evidence="7">
    <name type="scientific">Menopon gallinae</name>
    <name type="common">poultry shaft louse</name>
    <dbReference type="NCBI Taxonomy" id="328185"/>
    <lineage>
        <taxon>Eukaryota</taxon>
        <taxon>Metazoa</taxon>
        <taxon>Ecdysozoa</taxon>
        <taxon>Arthropoda</taxon>
        <taxon>Hexapoda</taxon>
        <taxon>Insecta</taxon>
        <taxon>Pterygota</taxon>
        <taxon>Neoptera</taxon>
        <taxon>Paraneoptera</taxon>
        <taxon>Psocodea</taxon>
        <taxon>Troctomorpha</taxon>
        <taxon>Phthiraptera</taxon>
        <taxon>Amblycera</taxon>
        <taxon>Menoponidae</taxon>
        <taxon>Menopon</taxon>
    </lineage>
</organism>
<sequence>MPDLMDRLYCSEQIHIPPAFPFIMKLYCKAAIRTQPYDLLKWSAAYFRALANGEEPPVKDRIEYPPYDSPTGLTPGYIKILIKQLGKDPEAVVSAGTVFAKWNCACLEDELLVKLVALLGARTSFNWLKFVAIAAGFISNSLTNTMVLLCELLTDEPEGGMATIPLGLFCDLYTFLAELECGPLTEEERKRIDSMESVEDASVVADKIRSAVYEASAEGEYAAEEGPVVEVRSEGPLEFAVAPEEGGRMGEEGEDKAPASEAVPAEVKELEEIPGEMSDEGESSSKEDEPFKEDEEDLGSLLTGDGEEGASEKEHEKPEKTESPTPSVVEKEEGEKKEEAAKEESSAAEKKPGEEAHGPTEEKAEHLEEKPEEKPEEAPVDTRLTRRIKVSDVEETIRQKIAERLDESSQSGQSDENFEALGSYLLDAASKLKKYTAEEMGFAIFKRFMRQEVPGIGPKLDTDQLDKVLDFMDYNGSKQQGMVMPRNIRHWMCPPLDKVILPEP</sequence>
<name>A0AAW2II32_9NEOP</name>
<gene>
    <name evidence="7" type="ORF">PYX00_002539</name>
</gene>
<evidence type="ECO:0000256" key="1">
    <source>
        <dbReference type="ARBA" id="ARBA00004230"/>
    </source>
</evidence>
<comment type="subcellular location">
    <subcellularLocation>
        <location evidence="1">Cell projection</location>
        <location evidence="1">Cilium</location>
        <location evidence="1">Flagellum</location>
    </subcellularLocation>
</comment>
<feature type="compositionally biased region" description="Acidic residues" evidence="6">
    <location>
        <begin position="272"/>
        <end position="282"/>
    </location>
</feature>
<feature type="region of interest" description="Disordered" evidence="6">
    <location>
        <begin position="240"/>
        <end position="387"/>
    </location>
</feature>
<dbReference type="Gene3D" id="1.20.890.10">
    <property type="entry name" value="cAMP-dependent protein kinase regulatory subunit, dimerization-anchoring domain"/>
    <property type="match status" value="1"/>
</dbReference>